<protein>
    <submittedName>
        <fullName evidence="5">Putative Rhamnolipids biosynthesis 3-oxoacyl-reductase</fullName>
    </submittedName>
</protein>
<evidence type="ECO:0000256" key="2">
    <source>
        <dbReference type="ARBA" id="ARBA00022857"/>
    </source>
</evidence>
<keyword evidence="2" id="KW-0521">NADP</keyword>
<dbReference type="SUPFAM" id="SSF51735">
    <property type="entry name" value="NAD(P)-binding Rossmann-fold domains"/>
    <property type="match status" value="1"/>
</dbReference>
<dbReference type="InterPro" id="IPR052178">
    <property type="entry name" value="Sec_Metab_Biosynth_SDR"/>
</dbReference>
<dbReference type="GO" id="GO:0016491">
    <property type="term" value="F:oxidoreductase activity"/>
    <property type="evidence" value="ECO:0007669"/>
    <property type="project" value="UniProtKB-KW"/>
</dbReference>
<accession>A0A2J6T0D7</accession>
<reference evidence="5 6" key="1">
    <citation type="submission" date="2016-04" db="EMBL/GenBank/DDBJ databases">
        <title>A degradative enzymes factory behind the ericoid mycorrhizal symbiosis.</title>
        <authorList>
            <consortium name="DOE Joint Genome Institute"/>
            <person name="Martino E."/>
            <person name="Morin E."/>
            <person name="Grelet G."/>
            <person name="Kuo A."/>
            <person name="Kohler A."/>
            <person name="Daghino S."/>
            <person name="Barry K."/>
            <person name="Choi C."/>
            <person name="Cichocki N."/>
            <person name="Clum A."/>
            <person name="Copeland A."/>
            <person name="Hainaut M."/>
            <person name="Haridas S."/>
            <person name="Labutti K."/>
            <person name="Lindquist E."/>
            <person name="Lipzen A."/>
            <person name="Khouja H.-R."/>
            <person name="Murat C."/>
            <person name="Ohm R."/>
            <person name="Olson A."/>
            <person name="Spatafora J."/>
            <person name="Veneault-Fourrey C."/>
            <person name="Henrissat B."/>
            <person name="Grigoriev I."/>
            <person name="Martin F."/>
            <person name="Perotto S."/>
        </authorList>
    </citation>
    <scope>NUCLEOTIDE SEQUENCE [LARGE SCALE GENOMIC DNA]</scope>
    <source>
        <strain evidence="5 6">E</strain>
    </source>
</reference>
<gene>
    <name evidence="5" type="ORF">K444DRAFT_645120</name>
</gene>
<feature type="region of interest" description="Disordered" evidence="4">
    <location>
        <begin position="232"/>
        <end position="259"/>
    </location>
</feature>
<sequence>MATGAARNEDLKASKLFNVDLYTAVVTGGGTGIGLMITQTLVANGAPVYITGRRKEALDAVVEKYSTGPGDIIAVPADISKKEGIQRLVNRVADTEVRGIQLLVNNAGIARDDNTKYSNGKPDFKSAQSISDHLMKSDPEAWAETFSTNVSSQFFVAAAFLPLLARANGCIPDFTPSIINITSISGVMKGSSNGQFAYASSKAAFLHLTRMMATTFIETQVRVNSIAPGVFPSEMTTGGSNEHQKSSLDSEASNPRGRYGHDTDMGAAVLFLAGPGGQFFNGQVLYPDGGNLLVSPACT</sequence>
<dbReference type="AlphaFoldDB" id="A0A2J6T0D7"/>
<evidence type="ECO:0000256" key="3">
    <source>
        <dbReference type="ARBA" id="ARBA00023002"/>
    </source>
</evidence>
<dbReference type="InParanoid" id="A0A2J6T0D7"/>
<dbReference type="OrthoDB" id="2898618at2759"/>
<dbReference type="PANTHER" id="PTHR43618">
    <property type="entry name" value="7-ALPHA-HYDROXYSTEROID DEHYDROGENASE"/>
    <property type="match status" value="1"/>
</dbReference>
<comment type="similarity">
    <text evidence="1">Belongs to the short-chain dehydrogenases/reductases (SDR) family.</text>
</comment>
<dbReference type="GeneID" id="36593128"/>
<dbReference type="InterPro" id="IPR036291">
    <property type="entry name" value="NAD(P)-bd_dom_sf"/>
</dbReference>
<dbReference type="EMBL" id="KZ613848">
    <property type="protein sequence ID" value="PMD56393.1"/>
    <property type="molecule type" value="Genomic_DNA"/>
</dbReference>
<keyword evidence="3" id="KW-0560">Oxidoreductase</keyword>
<dbReference type="Proteomes" id="UP000235371">
    <property type="component" value="Unassembled WGS sequence"/>
</dbReference>
<dbReference type="InterPro" id="IPR002347">
    <property type="entry name" value="SDR_fam"/>
</dbReference>
<dbReference type="PANTHER" id="PTHR43618:SF4">
    <property type="entry name" value="SHORT CHAIN DEHYDROGENASE_REDUCTASE FAMILY (AFU_ORTHOLOGUE AFUA_7G04540)"/>
    <property type="match status" value="1"/>
</dbReference>
<dbReference type="RefSeq" id="XP_024733297.1">
    <property type="nucleotide sequence ID" value="XM_024885051.1"/>
</dbReference>
<dbReference type="STRING" id="1095630.A0A2J6T0D7"/>
<proteinExistence type="inferred from homology"/>
<evidence type="ECO:0000256" key="1">
    <source>
        <dbReference type="ARBA" id="ARBA00006484"/>
    </source>
</evidence>
<dbReference type="Pfam" id="PF13561">
    <property type="entry name" value="adh_short_C2"/>
    <property type="match status" value="1"/>
</dbReference>
<evidence type="ECO:0000313" key="6">
    <source>
        <dbReference type="Proteomes" id="UP000235371"/>
    </source>
</evidence>
<evidence type="ECO:0000256" key="4">
    <source>
        <dbReference type="SAM" id="MobiDB-lite"/>
    </source>
</evidence>
<organism evidence="5 6">
    <name type="scientific">Hyaloscypha bicolor E</name>
    <dbReference type="NCBI Taxonomy" id="1095630"/>
    <lineage>
        <taxon>Eukaryota</taxon>
        <taxon>Fungi</taxon>
        <taxon>Dikarya</taxon>
        <taxon>Ascomycota</taxon>
        <taxon>Pezizomycotina</taxon>
        <taxon>Leotiomycetes</taxon>
        <taxon>Helotiales</taxon>
        <taxon>Hyaloscyphaceae</taxon>
        <taxon>Hyaloscypha</taxon>
        <taxon>Hyaloscypha bicolor</taxon>
    </lineage>
</organism>
<name>A0A2J6T0D7_9HELO</name>
<dbReference type="PRINTS" id="PR00081">
    <property type="entry name" value="GDHRDH"/>
</dbReference>
<keyword evidence="6" id="KW-1185">Reference proteome</keyword>
<dbReference type="PRINTS" id="PR00080">
    <property type="entry name" value="SDRFAMILY"/>
</dbReference>
<dbReference type="Gene3D" id="3.40.50.720">
    <property type="entry name" value="NAD(P)-binding Rossmann-like Domain"/>
    <property type="match status" value="1"/>
</dbReference>
<evidence type="ECO:0000313" key="5">
    <source>
        <dbReference type="EMBL" id="PMD56393.1"/>
    </source>
</evidence>